<proteinExistence type="predicted"/>
<evidence type="ECO:0000313" key="2">
    <source>
        <dbReference type="EMBL" id="SON54828.1"/>
    </source>
</evidence>
<dbReference type="InterPro" id="IPR006626">
    <property type="entry name" value="PbH1"/>
</dbReference>
<organism evidence="2 3">
    <name type="scientific">Hartmannibacter diazotrophicus</name>
    <dbReference type="NCBI Taxonomy" id="1482074"/>
    <lineage>
        <taxon>Bacteria</taxon>
        <taxon>Pseudomonadati</taxon>
        <taxon>Pseudomonadota</taxon>
        <taxon>Alphaproteobacteria</taxon>
        <taxon>Hyphomicrobiales</taxon>
        <taxon>Pleomorphomonadaceae</taxon>
        <taxon>Hartmannibacter</taxon>
    </lineage>
</organism>
<evidence type="ECO:0000259" key="1">
    <source>
        <dbReference type="Pfam" id="PF13229"/>
    </source>
</evidence>
<dbReference type="AlphaFoldDB" id="A0A2C9D3U1"/>
<dbReference type="Gene3D" id="2.160.20.10">
    <property type="entry name" value="Single-stranded right-handed beta-helix, Pectin lyase-like"/>
    <property type="match status" value="1"/>
</dbReference>
<dbReference type="Pfam" id="PF13229">
    <property type="entry name" value="Beta_helix"/>
    <property type="match status" value="1"/>
</dbReference>
<dbReference type="InterPro" id="IPR011050">
    <property type="entry name" value="Pectin_lyase_fold/virulence"/>
</dbReference>
<dbReference type="KEGG" id="hdi:HDIA_1287"/>
<dbReference type="Proteomes" id="UP000223606">
    <property type="component" value="Chromosome 1"/>
</dbReference>
<dbReference type="InterPro" id="IPR022388">
    <property type="entry name" value="CHP03808"/>
</dbReference>
<dbReference type="NCBIfam" id="TIGR03808">
    <property type="entry name" value="RR_plus_rpt_1"/>
    <property type="match status" value="1"/>
</dbReference>
<evidence type="ECO:0000313" key="3">
    <source>
        <dbReference type="Proteomes" id="UP000223606"/>
    </source>
</evidence>
<gene>
    <name evidence="2" type="ORF">HDIA_1287</name>
</gene>
<dbReference type="SUPFAM" id="SSF51126">
    <property type="entry name" value="Pectin lyase-like"/>
    <property type="match status" value="1"/>
</dbReference>
<feature type="domain" description="Right handed beta helix" evidence="1">
    <location>
        <begin position="166"/>
        <end position="319"/>
    </location>
</feature>
<name>A0A2C9D3U1_9HYPH</name>
<dbReference type="OrthoDB" id="9788772at2"/>
<keyword evidence="3" id="KW-1185">Reference proteome</keyword>
<dbReference type="InterPro" id="IPR012334">
    <property type="entry name" value="Pectin_lyas_fold"/>
</dbReference>
<protein>
    <submittedName>
        <fullName evidence="2">Twin-arg-translocated uncharacterized repeat protein</fullName>
    </submittedName>
</protein>
<dbReference type="InterPro" id="IPR039448">
    <property type="entry name" value="Beta_helix"/>
</dbReference>
<sequence>MDRRAFLYGTAASIGTGLILTPAHSERSGDGAAVLRGSFTRPEASVQLDEAASENQSRVMQEALDRAGEQGKPLFLPAGRYEVSNIRVPAGVRIIGVAGQSRLVYSGGGKLLYAEDSSSIGLEGIVMDGANRALDDPEGGLLSFRTVADFSMERCSVVGSAGHALALTRVSGRIVGNSLSGAIGSAITSEESAGLSISGNEIGGCGKAGIVIRRWTAADDGTTITNNRIADIATLRGDDQGAGTGILIVQAGGVLVSGNRIADCAENAVKAVASPNVQVVGNSVMRAGRTAILVSDGCDGALISSNIVDGAATGLHLAGPGGPGSSHVCQGNVIRNISGGAEDDRLAGVGLVAETSATITGNVVENAAGIALIAGTDQSADEIVATGNVLRGGRIGIGVSVADTAGHTLLSANMISNTTDGAIRGMLEGEVVTEDLSVASAVRFSNLTIGENRIS</sequence>
<accession>A0A2C9D3U1</accession>
<dbReference type="RefSeq" id="WP_157775380.1">
    <property type="nucleotide sequence ID" value="NZ_LT960614.1"/>
</dbReference>
<reference evidence="3" key="1">
    <citation type="submission" date="2017-09" db="EMBL/GenBank/DDBJ databases">
        <title>Genome sequence of Nannocystis excedens DSM 71.</title>
        <authorList>
            <person name="Blom J."/>
        </authorList>
    </citation>
    <scope>NUCLEOTIDE SEQUENCE [LARGE SCALE GENOMIC DNA]</scope>
    <source>
        <strain evidence="3">type strain: E19</strain>
    </source>
</reference>
<dbReference type="EMBL" id="LT960614">
    <property type="protein sequence ID" value="SON54828.1"/>
    <property type="molecule type" value="Genomic_DNA"/>
</dbReference>
<dbReference type="SMART" id="SM00710">
    <property type="entry name" value="PbH1"/>
    <property type="match status" value="8"/>
</dbReference>